<proteinExistence type="predicted"/>
<reference evidence="1 2" key="1">
    <citation type="submission" date="2016-02" db="EMBL/GenBank/DDBJ databases">
        <authorList>
            <person name="Wen L."/>
            <person name="He K."/>
            <person name="Yang H."/>
        </authorList>
    </citation>
    <scope>NUCLEOTIDE SEQUENCE [LARGE SCALE GENOMIC DNA]</scope>
    <source>
        <strain evidence="1 2">MJR8628A</strain>
    </source>
</reference>
<evidence type="ECO:0000313" key="1">
    <source>
        <dbReference type="EMBL" id="KXI14674.1"/>
    </source>
</evidence>
<sequence length="133" mass="15175">MTRVQVDFRKSEELSKALLKTSKKVEADLNEYLHTTGAKTVVESIIGFMPRSNRQKKHAKDSNPLKFDKFNLGFEVYAKGGAPNKKGSFGYLVFPDQGIGPHNKVAQEFFRRGLESKENKLFDDLIKIIYESF</sequence>
<gene>
    <name evidence="1" type="ORF">HMPREF3195_00129</name>
</gene>
<dbReference type="RefSeq" id="WP_061101551.1">
    <property type="nucleotide sequence ID" value="NZ_KQ961784.1"/>
</dbReference>
<evidence type="ECO:0000313" key="2">
    <source>
        <dbReference type="Proteomes" id="UP000070326"/>
    </source>
</evidence>
<dbReference type="EMBL" id="LSQZ01000003">
    <property type="protein sequence ID" value="KXI14674.1"/>
    <property type="molecule type" value="Genomic_DNA"/>
</dbReference>
<organism evidence="1 2">
    <name type="scientific">Peptostreptococcus anaerobius</name>
    <dbReference type="NCBI Taxonomy" id="1261"/>
    <lineage>
        <taxon>Bacteria</taxon>
        <taxon>Bacillati</taxon>
        <taxon>Bacillota</taxon>
        <taxon>Clostridia</taxon>
        <taxon>Peptostreptococcales</taxon>
        <taxon>Peptostreptococcaceae</taxon>
        <taxon>Peptostreptococcus</taxon>
    </lineage>
</organism>
<protein>
    <recommendedName>
        <fullName evidence="3">Phage protein, HK97 gp10 family</fullName>
    </recommendedName>
</protein>
<evidence type="ECO:0008006" key="3">
    <source>
        <dbReference type="Google" id="ProtNLM"/>
    </source>
</evidence>
<dbReference type="AlphaFoldDB" id="A0A135YZ42"/>
<dbReference type="PATRIC" id="fig|1261.5.peg.131"/>
<dbReference type="STRING" id="1261.HMPREF3195_00129"/>
<accession>A0A135YZ42</accession>
<name>A0A135YZ42_9FIRM</name>
<comment type="caution">
    <text evidence="1">The sequence shown here is derived from an EMBL/GenBank/DDBJ whole genome shotgun (WGS) entry which is preliminary data.</text>
</comment>
<dbReference type="Proteomes" id="UP000070326">
    <property type="component" value="Unassembled WGS sequence"/>
</dbReference>